<dbReference type="InterPro" id="IPR010982">
    <property type="entry name" value="Lambda_DNA-bd_dom_sf"/>
</dbReference>
<dbReference type="Gene3D" id="1.10.260.40">
    <property type="entry name" value="lambda repressor-like DNA-binding domains"/>
    <property type="match status" value="1"/>
</dbReference>
<keyword evidence="3" id="KW-1185">Reference proteome</keyword>
<dbReference type="PANTHER" id="PTHR35010:SF2">
    <property type="entry name" value="BLL4672 PROTEIN"/>
    <property type="match status" value="1"/>
</dbReference>
<dbReference type="EMBL" id="JBJDQH010000006">
    <property type="protein sequence ID" value="MFK4267168.1"/>
    <property type="molecule type" value="Genomic_DNA"/>
</dbReference>
<accession>A0ABW8LMM8</accession>
<dbReference type="InterPro" id="IPR041413">
    <property type="entry name" value="MLTR_LBD"/>
</dbReference>
<dbReference type="Pfam" id="PF17765">
    <property type="entry name" value="MLTR_LBD"/>
    <property type="match status" value="1"/>
</dbReference>
<proteinExistence type="predicted"/>
<evidence type="ECO:0000313" key="3">
    <source>
        <dbReference type="Proteomes" id="UP001620295"/>
    </source>
</evidence>
<name>A0ABW8LMM8_9ACTN</name>
<evidence type="ECO:0000313" key="2">
    <source>
        <dbReference type="EMBL" id="MFK4267168.1"/>
    </source>
</evidence>
<feature type="domain" description="HTH cro/C1-type" evidence="1">
    <location>
        <begin position="38"/>
        <end position="84"/>
    </location>
</feature>
<protein>
    <submittedName>
        <fullName evidence="2">Helix-turn-helix domain-containing protein</fullName>
    </submittedName>
</protein>
<dbReference type="CDD" id="cd00093">
    <property type="entry name" value="HTH_XRE"/>
    <property type="match status" value="1"/>
</dbReference>
<dbReference type="SUPFAM" id="SSF47413">
    <property type="entry name" value="lambda repressor-like DNA-binding domains"/>
    <property type="match status" value="1"/>
</dbReference>
<dbReference type="Gene3D" id="3.30.450.180">
    <property type="match status" value="1"/>
</dbReference>
<dbReference type="Proteomes" id="UP001620295">
    <property type="component" value="Unassembled WGS sequence"/>
</dbReference>
<evidence type="ECO:0000259" key="1">
    <source>
        <dbReference type="PROSITE" id="PS50943"/>
    </source>
</evidence>
<organism evidence="2 3">
    <name type="scientific">Streptomyces milbemycinicus</name>
    <dbReference type="NCBI Taxonomy" id="476552"/>
    <lineage>
        <taxon>Bacteria</taxon>
        <taxon>Bacillati</taxon>
        <taxon>Actinomycetota</taxon>
        <taxon>Actinomycetes</taxon>
        <taxon>Kitasatosporales</taxon>
        <taxon>Streptomycetaceae</taxon>
        <taxon>Streptomyces</taxon>
    </lineage>
</organism>
<dbReference type="RefSeq" id="WP_358646823.1">
    <property type="nucleotide sequence ID" value="NZ_JBFAEV010000050.1"/>
</dbReference>
<dbReference type="InterPro" id="IPR001387">
    <property type="entry name" value="Cro/C1-type_HTH"/>
</dbReference>
<dbReference type="PANTHER" id="PTHR35010">
    <property type="entry name" value="BLL4672 PROTEIN-RELATED"/>
    <property type="match status" value="1"/>
</dbReference>
<gene>
    <name evidence="2" type="ORF">ACI2L5_19835</name>
</gene>
<dbReference type="Pfam" id="PF13560">
    <property type="entry name" value="HTH_31"/>
    <property type="match status" value="1"/>
</dbReference>
<dbReference type="SMART" id="SM00530">
    <property type="entry name" value="HTH_XRE"/>
    <property type="match status" value="1"/>
</dbReference>
<comment type="caution">
    <text evidence="2">The sequence shown here is derived from an EMBL/GenBank/DDBJ whole genome shotgun (WGS) entry which is preliminary data.</text>
</comment>
<dbReference type="PROSITE" id="PS50943">
    <property type="entry name" value="HTH_CROC1"/>
    <property type="match status" value="1"/>
</dbReference>
<sequence>MTRSAAIELGQFLKTRRAELTPRSVGLPHSGATRRVPGLRREEVAMLAAISTDYYTRLEQGRMQVSEPVLSAIARVLRLNEDQRAYVFELAGRETGRSRRHEVQTVNPQLQRLLDDLGSIPAMVLGRQMDVLAWNPLAAALVGDFGQIPPEDRNYAKMVFSDRMKDLYADWEDTALITVAQLRMEVAHSAGSPRLTALVNELSERDPDFRRWWAARHVAARTVGTKTLNHPVAGTLVLEWDTLTASTDPDQQLVIWTAKPGTPTHDGLRILASWAAGSHQSAPGTAS</sequence>
<reference evidence="2 3" key="1">
    <citation type="submission" date="2024-11" db="EMBL/GenBank/DDBJ databases">
        <title>The Natural Products Discovery Center: Release of the First 8490 Sequenced Strains for Exploring Actinobacteria Biosynthetic Diversity.</title>
        <authorList>
            <person name="Kalkreuter E."/>
            <person name="Kautsar S.A."/>
            <person name="Yang D."/>
            <person name="Bader C.D."/>
            <person name="Teijaro C.N."/>
            <person name="Fluegel L."/>
            <person name="Davis C.M."/>
            <person name="Simpson J.R."/>
            <person name="Lauterbach L."/>
            <person name="Steele A.D."/>
            <person name="Gui C."/>
            <person name="Meng S."/>
            <person name="Li G."/>
            <person name="Viehrig K."/>
            <person name="Ye F."/>
            <person name="Su P."/>
            <person name="Kiefer A.F."/>
            <person name="Nichols A."/>
            <person name="Cepeda A.J."/>
            <person name="Yan W."/>
            <person name="Fan B."/>
            <person name="Jiang Y."/>
            <person name="Adhikari A."/>
            <person name="Zheng C.-J."/>
            <person name="Schuster L."/>
            <person name="Cowan T.M."/>
            <person name="Smanski M.J."/>
            <person name="Chevrette M.G."/>
            <person name="De Carvalho L.P.S."/>
            <person name="Shen B."/>
        </authorList>
    </citation>
    <scope>NUCLEOTIDE SEQUENCE [LARGE SCALE GENOMIC DNA]</scope>
    <source>
        <strain evidence="2 3">NPDC020863</strain>
    </source>
</reference>